<evidence type="ECO:0000256" key="10">
    <source>
        <dbReference type="ARBA" id="ARBA00023004"/>
    </source>
</evidence>
<dbReference type="Pfam" id="PF12705">
    <property type="entry name" value="PDDEXK_1"/>
    <property type="match status" value="1"/>
</dbReference>
<dbReference type="Gene3D" id="1.10.30.20">
    <property type="entry name" value="Bacterial XPD DNA helicase, FeS cluster domain"/>
    <property type="match status" value="1"/>
</dbReference>
<dbReference type="PANTHER" id="PTHR11472:SF34">
    <property type="entry name" value="REGULATOR OF TELOMERE ELONGATION HELICASE 1"/>
    <property type="match status" value="1"/>
</dbReference>
<dbReference type="KEGG" id="manr:MPAN_017000"/>
<dbReference type="InterPro" id="IPR011604">
    <property type="entry name" value="PDDEXK-like_dom_sf"/>
</dbReference>
<keyword evidence="11" id="KW-0411">Iron-sulfur</keyword>
<dbReference type="InterPro" id="IPR045028">
    <property type="entry name" value="DinG/Rad3-like"/>
</dbReference>
<evidence type="ECO:0000256" key="12">
    <source>
        <dbReference type="ARBA" id="ARBA00023125"/>
    </source>
</evidence>
<dbReference type="Pfam" id="PF13307">
    <property type="entry name" value="Helicase_C_2"/>
    <property type="match status" value="1"/>
</dbReference>
<evidence type="ECO:0000256" key="13">
    <source>
        <dbReference type="ARBA" id="ARBA00023204"/>
    </source>
</evidence>
<dbReference type="GO" id="GO:0005524">
    <property type="term" value="F:ATP binding"/>
    <property type="evidence" value="ECO:0007669"/>
    <property type="project" value="UniProtKB-KW"/>
</dbReference>
<name>A0A7U9TKU9_9MOLU</name>
<dbReference type="Gene3D" id="3.40.50.300">
    <property type="entry name" value="P-loop containing nucleotide triphosphate hydrolases"/>
    <property type="match status" value="2"/>
</dbReference>
<dbReference type="GO" id="GO:0003677">
    <property type="term" value="F:DNA binding"/>
    <property type="evidence" value="ECO:0007669"/>
    <property type="project" value="UniProtKB-KW"/>
</dbReference>
<dbReference type="Pfam" id="PF06733">
    <property type="entry name" value="DEAD_2"/>
    <property type="match status" value="1"/>
</dbReference>
<keyword evidence="4" id="KW-0547">Nucleotide-binding</keyword>
<keyword evidence="1" id="KW-0004">4Fe-4S</keyword>
<dbReference type="GO" id="GO:0046872">
    <property type="term" value="F:metal ion binding"/>
    <property type="evidence" value="ECO:0007669"/>
    <property type="project" value="UniProtKB-KW"/>
</dbReference>
<evidence type="ECO:0000256" key="4">
    <source>
        <dbReference type="ARBA" id="ARBA00022741"/>
    </source>
</evidence>
<dbReference type="InterPro" id="IPR010614">
    <property type="entry name" value="RAD3-like_helicase_DEAD"/>
</dbReference>
<reference evidence="16" key="1">
    <citation type="submission" date="2021-01" db="EMBL/GenBank/DDBJ databases">
        <title>Draft genome sequence of Acholeplasmataceae bacterium strain Mahy22.</title>
        <authorList>
            <person name="Watanabe M."/>
            <person name="Kojima H."/>
            <person name="Fukui M."/>
        </authorList>
    </citation>
    <scope>NUCLEOTIDE SEQUENCE</scope>
    <source>
        <strain evidence="16">Mahy22</strain>
    </source>
</reference>
<evidence type="ECO:0000256" key="2">
    <source>
        <dbReference type="ARBA" id="ARBA00022722"/>
    </source>
</evidence>
<dbReference type="SMART" id="SM00488">
    <property type="entry name" value="DEXDc2"/>
    <property type="match status" value="1"/>
</dbReference>
<dbReference type="InterPro" id="IPR042493">
    <property type="entry name" value="XPD_DNA_FeS"/>
</dbReference>
<evidence type="ECO:0000256" key="8">
    <source>
        <dbReference type="ARBA" id="ARBA00022839"/>
    </source>
</evidence>
<dbReference type="InterPro" id="IPR027417">
    <property type="entry name" value="P-loop_NTPase"/>
</dbReference>
<dbReference type="AlphaFoldDB" id="A0A7U9TKU9"/>
<comment type="similarity">
    <text evidence="15">Belongs to the helicase family. DinG subfamily.</text>
</comment>
<keyword evidence="17" id="KW-1185">Reference proteome</keyword>
<keyword evidence="14" id="KW-0413">Isomerase</keyword>
<accession>A0A7U9TKU9</accession>
<dbReference type="EMBL" id="AP024412">
    <property type="protein sequence ID" value="BCR36807.1"/>
    <property type="molecule type" value="Genomic_DNA"/>
</dbReference>
<dbReference type="PANTHER" id="PTHR11472">
    <property type="entry name" value="DNA REPAIR DEAD HELICASE RAD3/XP-D SUBFAMILY MEMBER"/>
    <property type="match status" value="1"/>
</dbReference>
<keyword evidence="9" id="KW-0067">ATP-binding</keyword>
<keyword evidence="5" id="KW-0227">DNA damage</keyword>
<dbReference type="InterPro" id="IPR006554">
    <property type="entry name" value="Helicase-like_DEXD_c2"/>
</dbReference>
<evidence type="ECO:0000313" key="16">
    <source>
        <dbReference type="EMBL" id="BCR36807.1"/>
    </source>
</evidence>
<dbReference type="Proteomes" id="UP000620133">
    <property type="component" value="Chromosome"/>
</dbReference>
<gene>
    <name evidence="16" type="ORF">MPAN_017000</name>
</gene>
<dbReference type="InterPro" id="IPR038726">
    <property type="entry name" value="PDDEXK_AddAB-type"/>
</dbReference>
<dbReference type="RefSeq" id="WP_176239449.1">
    <property type="nucleotide sequence ID" value="NZ_AP024412.1"/>
</dbReference>
<dbReference type="PROSITE" id="PS51193">
    <property type="entry name" value="HELICASE_ATP_BIND_2"/>
    <property type="match status" value="1"/>
</dbReference>
<evidence type="ECO:0000256" key="1">
    <source>
        <dbReference type="ARBA" id="ARBA00022485"/>
    </source>
</evidence>
<dbReference type="GO" id="GO:0051539">
    <property type="term" value="F:4 iron, 4 sulfur cluster binding"/>
    <property type="evidence" value="ECO:0007669"/>
    <property type="project" value="UniProtKB-KW"/>
</dbReference>
<sequence>MKQYSIGITDLVSFLFSSGDLSSETFQNVSLLEGTKAHQYIQDRYTSDDQYEISISYMYEIDDITFFLNGRIDGLIKDGDQYIMEEIKSTRKKIFDDKFMYQNEHLAQLKFYAYMYLKHNQLDFLDTQIKYVQISDYQTRLFKFSLYLSDLEVFVKQAIDDYIEWINILQAHQRAKLESIKNTTFPFPEYRRGQKQMMAAIYQTIKDQEILYAIAPTGIGKTMASLFSSIKALDSERQKIFYATAKTQGKRIAIDSIKLLEEKGLHIKVLEITAKDSTCFLEKRNCDPEVCPFAKGFFDRLKDATIDIFSNESILDRQTVEKYARKHEICPFEYSLYVSYFVDIIICDYNYIFDPRVHLVRYFDEQNYNPLLLIDEAHNMISRSRDMYSAIITKSDLIKLRRLSNKIKPSIKSSIKKVLDSMKNYEERLAYAYFLSDKDIDPFIFDAIKNMLSKIENTLKENPKHANKTQILDIYFQFLAFVKIYDFYNDSYVTNIYKDSNEDLLIELRCLDASEFILDTLENKAYGSTFFSATLHPINYYKKLLSQDVGETLKIKSPFPTENLNLMLYHNLSTRYKDRENSLDEVIKTIKEVVAAKKGNYIAFFPSYQYLNQVYDQLNQTDIEIIVQERHMDQNQRDETIHLFKSINENSKLGLFVMGGMFSEGIDYIGDMLSGVIIVGVGIPMINELNNQLKDYYEKQFNKGFDYAYQYPGMNKVIQAVGRVIRTQTDRGVAILIDDRFDTVYYKKLFPIEWKGYQRISSQKTLKKALSIFWEKKKTDQ</sequence>
<keyword evidence="12" id="KW-0238">DNA-binding</keyword>
<dbReference type="Gene3D" id="1.10.275.40">
    <property type="match status" value="1"/>
</dbReference>
<dbReference type="InterPro" id="IPR006555">
    <property type="entry name" value="ATP-dep_Helicase_C"/>
</dbReference>
<organism evidence="16 17">
    <name type="scientific">Mariniplasma anaerobium</name>
    <dbReference type="NCBI Taxonomy" id="2735436"/>
    <lineage>
        <taxon>Bacteria</taxon>
        <taxon>Bacillati</taxon>
        <taxon>Mycoplasmatota</taxon>
        <taxon>Mollicutes</taxon>
        <taxon>Acholeplasmatales</taxon>
        <taxon>Acholeplasmataceae</taxon>
        <taxon>Mariniplasma</taxon>
    </lineage>
</organism>
<dbReference type="GO" id="GO:0003678">
    <property type="term" value="F:DNA helicase activity"/>
    <property type="evidence" value="ECO:0007669"/>
    <property type="project" value="InterPro"/>
</dbReference>
<protein>
    <submittedName>
        <fullName evidence="16">ATP-dependent helicase</fullName>
    </submittedName>
</protein>
<evidence type="ECO:0000256" key="9">
    <source>
        <dbReference type="ARBA" id="ARBA00022840"/>
    </source>
</evidence>
<dbReference type="InterPro" id="IPR014013">
    <property type="entry name" value="Helic_SF1/SF2_ATP-bd_DinG/Rad3"/>
</dbReference>
<evidence type="ECO:0000256" key="3">
    <source>
        <dbReference type="ARBA" id="ARBA00022723"/>
    </source>
</evidence>
<evidence type="ECO:0000256" key="15">
    <source>
        <dbReference type="ARBA" id="ARBA00038058"/>
    </source>
</evidence>
<evidence type="ECO:0000256" key="5">
    <source>
        <dbReference type="ARBA" id="ARBA00022763"/>
    </source>
</evidence>
<keyword evidence="6" id="KW-0378">Hydrolase</keyword>
<dbReference type="Gene3D" id="3.90.320.10">
    <property type="match status" value="1"/>
</dbReference>
<evidence type="ECO:0000256" key="11">
    <source>
        <dbReference type="ARBA" id="ARBA00023014"/>
    </source>
</evidence>
<evidence type="ECO:0000256" key="7">
    <source>
        <dbReference type="ARBA" id="ARBA00022806"/>
    </source>
</evidence>
<keyword evidence="8" id="KW-0269">Exonuclease</keyword>
<proteinExistence type="inferred from homology"/>
<keyword evidence="10" id="KW-0408">Iron</keyword>
<keyword evidence="3" id="KW-0479">Metal-binding</keyword>
<dbReference type="SUPFAM" id="SSF52540">
    <property type="entry name" value="P-loop containing nucleoside triphosphate hydrolases"/>
    <property type="match status" value="1"/>
</dbReference>
<keyword evidence="2" id="KW-0540">Nuclease</keyword>
<dbReference type="SMART" id="SM00491">
    <property type="entry name" value="HELICc2"/>
    <property type="match status" value="1"/>
</dbReference>
<evidence type="ECO:0000313" key="17">
    <source>
        <dbReference type="Proteomes" id="UP000620133"/>
    </source>
</evidence>
<dbReference type="GO" id="GO:0004527">
    <property type="term" value="F:exonuclease activity"/>
    <property type="evidence" value="ECO:0007669"/>
    <property type="project" value="UniProtKB-KW"/>
</dbReference>
<keyword evidence="7 16" id="KW-0347">Helicase</keyword>
<evidence type="ECO:0000256" key="14">
    <source>
        <dbReference type="ARBA" id="ARBA00023235"/>
    </source>
</evidence>
<dbReference type="GO" id="GO:0016818">
    <property type="term" value="F:hydrolase activity, acting on acid anhydrides, in phosphorus-containing anhydrides"/>
    <property type="evidence" value="ECO:0007669"/>
    <property type="project" value="InterPro"/>
</dbReference>
<evidence type="ECO:0000256" key="6">
    <source>
        <dbReference type="ARBA" id="ARBA00022801"/>
    </source>
</evidence>
<keyword evidence="13" id="KW-0234">DNA repair</keyword>
<dbReference type="GO" id="GO:0006281">
    <property type="term" value="P:DNA repair"/>
    <property type="evidence" value="ECO:0007669"/>
    <property type="project" value="UniProtKB-KW"/>
</dbReference>